<reference evidence="12" key="1">
    <citation type="submission" date="2018-05" db="EMBL/GenBank/DDBJ databases">
        <title>Draft genome sequence of Stemphylium lycopersici strain CIDEFI 213.</title>
        <authorList>
            <person name="Medina R."/>
            <person name="Franco M.E.E."/>
            <person name="Lucentini C.G."/>
            <person name="Saparrat M.C.N."/>
            <person name="Balatti P.A."/>
        </authorList>
    </citation>
    <scope>NUCLEOTIDE SEQUENCE [LARGE SCALE GENOMIC DNA]</scope>
    <source>
        <strain evidence="12">CIDEFI 213</strain>
    </source>
</reference>
<feature type="domain" description="PI-PLC Y-box" evidence="9">
    <location>
        <begin position="943"/>
        <end position="1056"/>
    </location>
</feature>
<dbReference type="EMBL" id="QGDH01000008">
    <property type="protein sequence ID" value="RAR15765.1"/>
    <property type="molecule type" value="Genomic_DNA"/>
</dbReference>
<evidence type="ECO:0000256" key="5">
    <source>
        <dbReference type="PROSITE-ProRule" id="PRU00723"/>
    </source>
</evidence>
<feature type="region of interest" description="Disordered" evidence="7">
    <location>
        <begin position="331"/>
        <end position="479"/>
    </location>
</feature>
<dbReference type="PANTHER" id="PTHR10336">
    <property type="entry name" value="PHOSPHOINOSITIDE-SPECIFIC PHOSPHOLIPASE C FAMILY PROTEIN"/>
    <property type="match status" value="1"/>
</dbReference>
<feature type="domain" description="C3H1-type" evidence="10">
    <location>
        <begin position="472"/>
        <end position="500"/>
    </location>
</feature>
<dbReference type="InterPro" id="IPR000909">
    <property type="entry name" value="PLipase_C_PInositol-sp_X_dom"/>
</dbReference>
<sequence>MAFRFPPPPPPPPKAASNEQPYPSQRGGHDRGGGERGRGRGGSQNRGGSFHSSAGNSRGGHGQNRGRGDARGRGQRGGHQNTRGGGNSRGGSNLGSGNDRTNAPADAASQQGYANPSFSGNATGQTQTQQQVDPNAFAQVMTYMSTPAGVQSMAAFANHMTSTGNAAGPYPPSSPSAHSPSGPRYSPPQHAGQKRKLNERNSNAQSHRNQSQQGSKPPRAKAAVPPQVPSFGFSLPPPSVVKADNKKRKVHLGLSQQPTQHESSDEEDIDEEAAYSEKLKGGGFAFEHQGETITIQTGAEVAAWIKDRRKNFPTQRRIMEKEEEAAKKRMAELDFLRRMQGKPPKEPASDTPAQPKKARERGKDDVVKQEAEKKRQEELAALRQKLHASMTKKQSAPAVVDLGLGYDSETESDEQSSVVSESSVVSSSEESEAESDSDADDSDDAPEPVSSKTAPPPIKVPPPRPAKSQTEAKSSRMCSNWKRNGKCPYYSKCKYQHPPKEDDTKLTSLYERMVEQELVKADQLALDAIKYLGQKGFLGVAAHLAPCTMPGPAKDSKLGAPKIDNPQLQAGGGTASASAKARTVDDLATLESYLQQVHKDVTSRYDLGTKEGQVAWLKEQNGSDEVEQHAEFLGDGSFPYFARYFMAGLANVMKPAQPVDQSHPISDYFISSSHNTYLTGNQLSSDSSVDAYKNVLMRGCRCVEVDVWDGDELSDSSSDEEAAMGNPGASDMKKQKKKSKSGLGIRKRLAMKFGKKDRSDDEEEEEEQTSSPPHQDDQKVQPWHSSSYTSRAEPRVLHGYTLTKDMTFRAVCATIRDYAFAASNLPLIVSLEVHAGPEQQEIMVELMEEYWKGMLLDRPLDPEQSLNTVSLPTLNELENKILVKVKRGHIKPSPNELPPTTTGTSPSPLEPTTTADSVESEDEVGPDGEKKAPAPKPKIIESLSRLGVYFGGYSYKSLDTLEAKVPTHIFSLSEGTLMELHETDPEGLFGHNKRYFMRAYPKGLRLTSSNLNPSVFWRTGVQVVALNWQRWDGGMMQNEAMFAGTAGWVLKPEGYRSTSNAPTQKEAIVRQDMDLSIEFIAGQNIPLPPEEDDPKDFKPYVKVELHVESHEERNAEPVPGNGRSQKGDYKLKTKTAKGPNPDFGREVIKFDDVYGVTDELTFVRFKVMDDERISDDLAAWACFRLDRLQSGYRFLHLYDANGVVSKGVLLVRITKTVKTGGVGSVGVSSV</sequence>
<feature type="region of interest" description="Disordered" evidence="7">
    <location>
        <begin position="161"/>
        <end position="291"/>
    </location>
</feature>
<dbReference type="Pfam" id="PF00388">
    <property type="entry name" value="PI-PLC-X"/>
    <property type="match status" value="1"/>
</dbReference>
<feature type="compositionally biased region" description="Basic and acidic residues" evidence="7">
    <location>
        <begin position="27"/>
        <end position="38"/>
    </location>
</feature>
<accession>A0A364NEL4</accession>
<feature type="compositionally biased region" description="Acidic residues" evidence="7">
    <location>
        <begin position="429"/>
        <end position="446"/>
    </location>
</feature>
<dbReference type="GO" id="GO:0004435">
    <property type="term" value="F:phosphatidylinositol-4,5-bisphosphate phospholipase C activity"/>
    <property type="evidence" value="ECO:0007669"/>
    <property type="project" value="UniProtKB-EC"/>
</dbReference>
<feature type="compositionally biased region" description="Polar residues" evidence="7">
    <location>
        <begin position="467"/>
        <end position="479"/>
    </location>
</feature>
<evidence type="ECO:0000259" key="9">
    <source>
        <dbReference type="PROSITE" id="PS50008"/>
    </source>
</evidence>
<feature type="region of interest" description="Disordered" evidence="7">
    <location>
        <begin position="712"/>
        <end position="788"/>
    </location>
</feature>
<evidence type="ECO:0000256" key="3">
    <source>
        <dbReference type="ARBA" id="ARBA00022833"/>
    </source>
</evidence>
<feature type="region of interest" description="Disordered" evidence="7">
    <location>
        <begin position="1"/>
        <end position="133"/>
    </location>
</feature>
<dbReference type="PRINTS" id="PR00390">
    <property type="entry name" value="PHPHLIPASEC"/>
</dbReference>
<keyword evidence="2 5" id="KW-0863">Zinc-finger</keyword>
<dbReference type="SMART" id="SM00149">
    <property type="entry name" value="PLCYc"/>
    <property type="match status" value="1"/>
</dbReference>
<dbReference type="SUPFAM" id="SSF90229">
    <property type="entry name" value="CCCH zinc finger"/>
    <property type="match status" value="1"/>
</dbReference>
<dbReference type="Pfam" id="PF00387">
    <property type="entry name" value="PI-PLC-Y"/>
    <property type="match status" value="1"/>
</dbReference>
<evidence type="ECO:0000256" key="1">
    <source>
        <dbReference type="ARBA" id="ARBA00022723"/>
    </source>
</evidence>
<feature type="compositionally biased region" description="Basic and acidic residues" evidence="7">
    <location>
        <begin position="361"/>
        <end position="380"/>
    </location>
</feature>
<dbReference type="Gene3D" id="2.60.40.150">
    <property type="entry name" value="C2 domain"/>
    <property type="match status" value="1"/>
</dbReference>
<evidence type="ECO:0000313" key="12">
    <source>
        <dbReference type="Proteomes" id="UP000249619"/>
    </source>
</evidence>
<evidence type="ECO:0000259" key="10">
    <source>
        <dbReference type="PROSITE" id="PS50103"/>
    </source>
</evidence>
<dbReference type="PANTHER" id="PTHR10336:SF82">
    <property type="entry name" value="PHOSPHOINOSITIDE PHOSPHOLIPASE C"/>
    <property type="match status" value="1"/>
</dbReference>
<comment type="caution">
    <text evidence="11">The sequence shown here is derived from an EMBL/GenBank/DDBJ whole genome shotgun (WGS) entry which is preliminary data.</text>
</comment>
<feature type="compositionally biased region" description="Polar residues" evidence="7">
    <location>
        <begin position="108"/>
        <end position="124"/>
    </location>
</feature>
<keyword evidence="12" id="KW-1185">Reference proteome</keyword>
<keyword evidence="4" id="KW-0807">Transducer</keyword>
<dbReference type="SUPFAM" id="SSF51695">
    <property type="entry name" value="PLC-like phosphodiesterases"/>
    <property type="match status" value="1"/>
</dbReference>
<feature type="compositionally biased region" description="Low complexity" evidence="7">
    <location>
        <begin position="898"/>
        <end position="914"/>
    </location>
</feature>
<evidence type="ECO:0000256" key="7">
    <source>
        <dbReference type="SAM" id="MobiDB-lite"/>
    </source>
</evidence>
<feature type="compositionally biased region" description="Pro residues" evidence="7">
    <location>
        <begin position="1"/>
        <end position="14"/>
    </location>
</feature>
<dbReference type="GO" id="GO:0016042">
    <property type="term" value="P:lipid catabolic process"/>
    <property type="evidence" value="ECO:0007669"/>
    <property type="project" value="UniProtKB-KW"/>
</dbReference>
<feature type="region of interest" description="Disordered" evidence="7">
    <location>
        <begin position="888"/>
        <end position="936"/>
    </location>
</feature>
<dbReference type="CDD" id="cd08598">
    <property type="entry name" value="PI-PLC1c_yeast"/>
    <property type="match status" value="1"/>
</dbReference>
<proteinExistence type="predicted"/>
<feature type="region of interest" description="Disordered" evidence="7">
    <location>
        <begin position="553"/>
        <end position="576"/>
    </location>
</feature>
<name>A0A364NEL4_STELY</name>
<dbReference type="SMART" id="SM00239">
    <property type="entry name" value="C2"/>
    <property type="match status" value="1"/>
</dbReference>
<keyword evidence="1 5" id="KW-0479">Metal-binding</keyword>
<feature type="compositionally biased region" description="Low complexity" evidence="7">
    <location>
        <begin position="415"/>
        <end position="428"/>
    </location>
</feature>
<evidence type="ECO:0000256" key="4">
    <source>
        <dbReference type="ARBA" id="ARBA00023224"/>
    </source>
</evidence>
<dbReference type="PROSITE" id="PS50004">
    <property type="entry name" value="C2"/>
    <property type="match status" value="1"/>
</dbReference>
<feature type="compositionally biased region" description="Basic residues" evidence="7">
    <location>
        <begin position="734"/>
        <end position="753"/>
    </location>
</feature>
<evidence type="ECO:0000313" key="11">
    <source>
        <dbReference type="EMBL" id="RAR15765.1"/>
    </source>
</evidence>
<dbReference type="InterPro" id="IPR019496">
    <property type="entry name" value="NUFIP1_cons_dom"/>
</dbReference>
<dbReference type="SUPFAM" id="SSF49562">
    <property type="entry name" value="C2 domain (Calcium/lipid-binding domain, CaLB)"/>
    <property type="match status" value="1"/>
</dbReference>
<dbReference type="InterPro" id="IPR017946">
    <property type="entry name" value="PLC-like_Pdiesterase_TIM-brl"/>
</dbReference>
<feature type="compositionally biased region" description="Gly residues" evidence="7">
    <location>
        <begin position="83"/>
        <end position="94"/>
    </location>
</feature>
<dbReference type="InterPro" id="IPR035892">
    <property type="entry name" value="C2_domain_sf"/>
</dbReference>
<keyword evidence="6" id="KW-0443">Lipid metabolism</keyword>
<organism evidence="11 12">
    <name type="scientific">Stemphylium lycopersici</name>
    <name type="common">Tomato gray leaf spot disease fungus</name>
    <name type="synonym">Thyrospora lycopersici</name>
    <dbReference type="NCBI Taxonomy" id="183478"/>
    <lineage>
        <taxon>Eukaryota</taxon>
        <taxon>Fungi</taxon>
        <taxon>Dikarya</taxon>
        <taxon>Ascomycota</taxon>
        <taxon>Pezizomycotina</taxon>
        <taxon>Dothideomycetes</taxon>
        <taxon>Pleosporomycetidae</taxon>
        <taxon>Pleosporales</taxon>
        <taxon>Pleosporineae</taxon>
        <taxon>Pleosporaceae</taxon>
        <taxon>Stemphylium</taxon>
    </lineage>
</organism>
<dbReference type="SMART" id="SM00148">
    <property type="entry name" value="PLCXc"/>
    <property type="match status" value="1"/>
</dbReference>
<dbReference type="InterPro" id="IPR036855">
    <property type="entry name" value="Znf_CCCH_sf"/>
</dbReference>
<dbReference type="Proteomes" id="UP000249619">
    <property type="component" value="Unassembled WGS sequence"/>
</dbReference>
<evidence type="ECO:0000259" key="8">
    <source>
        <dbReference type="PROSITE" id="PS50004"/>
    </source>
</evidence>
<dbReference type="GO" id="GO:0008270">
    <property type="term" value="F:zinc ion binding"/>
    <property type="evidence" value="ECO:0007669"/>
    <property type="project" value="UniProtKB-KW"/>
</dbReference>
<protein>
    <recommendedName>
        <fullName evidence="6">Phosphoinositide phospholipase C</fullName>
        <ecNumber evidence="6">3.1.4.11</ecNumber>
    </recommendedName>
</protein>
<dbReference type="STRING" id="183478.A0A364NEL4"/>
<dbReference type="GO" id="GO:0051209">
    <property type="term" value="P:release of sequestered calcium ion into cytosol"/>
    <property type="evidence" value="ECO:0007669"/>
    <property type="project" value="TreeGrafter"/>
</dbReference>
<feature type="compositionally biased region" description="Polar residues" evidence="7">
    <location>
        <begin position="200"/>
        <end position="215"/>
    </location>
</feature>
<dbReference type="GO" id="GO:0048015">
    <property type="term" value="P:phosphatidylinositol-mediated signaling"/>
    <property type="evidence" value="ECO:0007669"/>
    <property type="project" value="TreeGrafter"/>
</dbReference>
<feature type="zinc finger region" description="C3H1-type" evidence="5">
    <location>
        <begin position="472"/>
        <end position="500"/>
    </location>
</feature>
<dbReference type="InterPro" id="IPR001711">
    <property type="entry name" value="PLipase_C_Pinositol-sp_Y"/>
</dbReference>
<dbReference type="InterPro" id="IPR001192">
    <property type="entry name" value="PI-PLC_fam"/>
</dbReference>
<dbReference type="EC" id="3.1.4.11" evidence="6"/>
<dbReference type="Gene3D" id="4.10.1000.10">
    <property type="entry name" value="Zinc finger, CCCH-type"/>
    <property type="match status" value="1"/>
</dbReference>
<dbReference type="Gene3D" id="3.20.20.190">
    <property type="entry name" value="Phosphatidylinositol (PI) phosphodiesterase"/>
    <property type="match status" value="1"/>
</dbReference>
<dbReference type="InterPro" id="IPR000008">
    <property type="entry name" value="C2_dom"/>
</dbReference>
<dbReference type="AlphaFoldDB" id="A0A364NEL4"/>
<dbReference type="InterPro" id="IPR000571">
    <property type="entry name" value="Znf_CCCH"/>
</dbReference>
<feature type="domain" description="C2" evidence="8">
    <location>
        <begin position="1052"/>
        <end position="1199"/>
    </location>
</feature>
<dbReference type="PROSITE" id="PS50008">
    <property type="entry name" value="PIPLC_Y_DOMAIN"/>
    <property type="match status" value="1"/>
</dbReference>
<evidence type="ECO:0000256" key="6">
    <source>
        <dbReference type="RuleBase" id="RU361133"/>
    </source>
</evidence>
<gene>
    <name evidence="11" type="ORF">DDE83_000780</name>
</gene>
<feature type="compositionally biased region" description="Acidic residues" evidence="7">
    <location>
        <begin position="712"/>
        <end position="722"/>
    </location>
</feature>
<evidence type="ECO:0000256" key="2">
    <source>
        <dbReference type="ARBA" id="ARBA00022771"/>
    </source>
</evidence>
<feature type="compositionally biased region" description="Pro residues" evidence="7">
    <location>
        <begin position="454"/>
        <end position="465"/>
    </location>
</feature>
<feature type="compositionally biased region" description="Basic and acidic residues" evidence="7">
    <location>
        <begin position="331"/>
        <end position="348"/>
    </location>
</feature>
<keyword evidence="6 11" id="KW-0378">Hydrolase</keyword>
<dbReference type="OrthoDB" id="269822at2759"/>
<dbReference type="PROSITE" id="PS50007">
    <property type="entry name" value="PIPLC_X_DOMAIN"/>
    <property type="match status" value="1"/>
</dbReference>
<dbReference type="CDD" id="cd00275">
    <property type="entry name" value="C2_PLC_like"/>
    <property type="match status" value="1"/>
</dbReference>
<dbReference type="Pfam" id="PF10453">
    <property type="entry name" value="NUFIP1"/>
    <property type="match status" value="1"/>
</dbReference>
<keyword evidence="6" id="KW-0442">Lipid degradation</keyword>
<feature type="compositionally biased region" description="Acidic residues" evidence="7">
    <location>
        <begin position="264"/>
        <end position="274"/>
    </location>
</feature>
<dbReference type="PROSITE" id="PS50103">
    <property type="entry name" value="ZF_C3H1"/>
    <property type="match status" value="1"/>
</dbReference>
<feature type="region of interest" description="Disordered" evidence="7">
    <location>
        <begin position="1109"/>
        <end position="1136"/>
    </location>
</feature>
<comment type="catalytic activity">
    <reaction evidence="6">
        <text>a 1,2-diacyl-sn-glycero-3-phospho-(1D-myo-inositol-4,5-bisphosphate) + H2O = 1D-myo-inositol 1,4,5-trisphosphate + a 1,2-diacyl-sn-glycerol + H(+)</text>
        <dbReference type="Rhea" id="RHEA:33179"/>
        <dbReference type="ChEBI" id="CHEBI:15377"/>
        <dbReference type="ChEBI" id="CHEBI:15378"/>
        <dbReference type="ChEBI" id="CHEBI:17815"/>
        <dbReference type="ChEBI" id="CHEBI:58456"/>
        <dbReference type="ChEBI" id="CHEBI:203600"/>
        <dbReference type="EC" id="3.1.4.11"/>
    </reaction>
</comment>
<keyword evidence="3 5" id="KW-0862">Zinc</keyword>